<dbReference type="RefSeq" id="WP_230735934.1">
    <property type="nucleotide sequence ID" value="NZ_JAJNDB010000003.1"/>
</dbReference>
<dbReference type="EMBL" id="JAJNDB010000003">
    <property type="protein sequence ID" value="MCD2195162.1"/>
    <property type="molecule type" value="Genomic_DNA"/>
</dbReference>
<dbReference type="Gene3D" id="3.10.20.30">
    <property type="match status" value="1"/>
</dbReference>
<proteinExistence type="predicted"/>
<dbReference type="SUPFAM" id="SSF54292">
    <property type="entry name" value="2Fe-2S ferredoxin-like"/>
    <property type="match status" value="1"/>
</dbReference>
<dbReference type="Pfam" id="PF00111">
    <property type="entry name" value="Fer2"/>
    <property type="match status" value="1"/>
</dbReference>
<dbReference type="InterPro" id="IPR001041">
    <property type="entry name" value="2Fe-2S_ferredoxin-type"/>
</dbReference>
<reference evidence="3 4" key="1">
    <citation type="submission" date="2021-11" db="EMBL/GenBank/DDBJ databases">
        <title>Draft genome sequence of Actinomycetospora sp. SF1 isolated from the rhizosphere soil.</title>
        <authorList>
            <person name="Duangmal K."/>
            <person name="Chantavorakit T."/>
        </authorList>
    </citation>
    <scope>NUCLEOTIDE SEQUENCE [LARGE SCALE GENOMIC DNA]</scope>
    <source>
        <strain evidence="3 4">TBRC 5722</strain>
    </source>
</reference>
<evidence type="ECO:0000313" key="3">
    <source>
        <dbReference type="EMBL" id="MCD2195162.1"/>
    </source>
</evidence>
<evidence type="ECO:0000313" key="4">
    <source>
        <dbReference type="Proteomes" id="UP001199469"/>
    </source>
</evidence>
<comment type="caution">
    <text evidence="3">The sequence shown here is derived from an EMBL/GenBank/DDBJ whole genome shotgun (WGS) entry which is preliminary data.</text>
</comment>
<organism evidence="3 4">
    <name type="scientific">Actinomycetospora endophytica</name>
    <dbReference type="NCBI Taxonomy" id="2291215"/>
    <lineage>
        <taxon>Bacteria</taxon>
        <taxon>Bacillati</taxon>
        <taxon>Actinomycetota</taxon>
        <taxon>Actinomycetes</taxon>
        <taxon>Pseudonocardiales</taxon>
        <taxon>Pseudonocardiaceae</taxon>
        <taxon>Actinomycetospora</taxon>
    </lineage>
</organism>
<evidence type="ECO:0000259" key="2">
    <source>
        <dbReference type="Pfam" id="PF01799"/>
    </source>
</evidence>
<dbReference type="InterPro" id="IPR036884">
    <property type="entry name" value="2Fe-2S-bd_dom_sf"/>
</dbReference>
<evidence type="ECO:0000259" key="1">
    <source>
        <dbReference type="Pfam" id="PF00111"/>
    </source>
</evidence>
<protein>
    <submittedName>
        <fullName evidence="3">(2Fe-2S)-binding protein</fullName>
    </submittedName>
</protein>
<dbReference type="InterPro" id="IPR052914">
    <property type="entry name" value="Aldehyde_Oxdr_Iron-Sulfur"/>
</dbReference>
<dbReference type="PANTHER" id="PTHR45331">
    <property type="entry name" value="OXIDOREDUCTASE, IRON-SULPHUR BINDING SUBUNIT-RELATED-RELATED"/>
    <property type="match status" value="1"/>
</dbReference>
<feature type="domain" description="[2Fe-2S]-binding" evidence="2">
    <location>
        <begin position="75"/>
        <end position="153"/>
    </location>
</feature>
<dbReference type="Pfam" id="PF01799">
    <property type="entry name" value="Fer2_2"/>
    <property type="match status" value="1"/>
</dbReference>
<gene>
    <name evidence="3" type="ORF">LQ327_17480</name>
</gene>
<sequence>MPTHTFKLNGQQVSVDVEDDVHLLWVIRDLLKVTGPKYGCGINVCKACTSHINGKAFNPCSVQVKDIQPTDEVTTIEGLADTAPGGGLHPMQDAWIEKDVAQCGYCQPGQIMAAVAKVKQCKAEGRDVDDDAIEELRNICRCGTYNRIREAIKAGAENM</sequence>
<dbReference type="Proteomes" id="UP001199469">
    <property type="component" value="Unassembled WGS sequence"/>
</dbReference>
<dbReference type="InterPro" id="IPR036010">
    <property type="entry name" value="2Fe-2S_ferredoxin-like_sf"/>
</dbReference>
<accession>A0ABS8PA56</accession>
<dbReference type="PANTHER" id="PTHR45331:SF2">
    <property type="entry name" value="OXIDOREDUCTASE WITH IRON-SULFUR SUBUNIT"/>
    <property type="match status" value="1"/>
</dbReference>
<dbReference type="InterPro" id="IPR002888">
    <property type="entry name" value="2Fe-2S-bd"/>
</dbReference>
<feature type="domain" description="2Fe-2S ferredoxin-type" evidence="1">
    <location>
        <begin position="7"/>
        <end position="55"/>
    </location>
</feature>
<keyword evidence="4" id="KW-1185">Reference proteome</keyword>
<name>A0ABS8PA56_9PSEU</name>
<dbReference type="InterPro" id="IPR012675">
    <property type="entry name" value="Beta-grasp_dom_sf"/>
</dbReference>
<dbReference type="Gene3D" id="1.10.150.120">
    <property type="entry name" value="[2Fe-2S]-binding domain"/>
    <property type="match status" value="1"/>
</dbReference>
<dbReference type="SUPFAM" id="SSF47741">
    <property type="entry name" value="CO dehydrogenase ISP C-domain like"/>
    <property type="match status" value="1"/>
</dbReference>